<dbReference type="InterPro" id="IPR030678">
    <property type="entry name" value="Peptide/Ni-bd"/>
</dbReference>
<dbReference type="GO" id="GO:0043190">
    <property type="term" value="C:ATP-binding cassette (ABC) transporter complex"/>
    <property type="evidence" value="ECO:0007669"/>
    <property type="project" value="InterPro"/>
</dbReference>
<name>A0A2M9CYU2_9CELL</name>
<dbReference type="PIRSF" id="PIRSF002741">
    <property type="entry name" value="MppA"/>
    <property type="match status" value="1"/>
</dbReference>
<dbReference type="SUPFAM" id="SSF53850">
    <property type="entry name" value="Periplasmic binding protein-like II"/>
    <property type="match status" value="1"/>
</dbReference>
<reference evidence="3 4" key="1">
    <citation type="submission" date="2017-11" db="EMBL/GenBank/DDBJ databases">
        <title>Genomic Encyclopedia of Archaeal and Bacterial Type Strains, Phase II (KMG-II): From Individual Species to Whole Genera.</title>
        <authorList>
            <person name="Goeker M."/>
        </authorList>
    </citation>
    <scope>NUCLEOTIDE SEQUENCE [LARGE SCALE GENOMIC DNA]</scope>
    <source>
        <strain evidence="3 4">DSM 25478</strain>
    </source>
</reference>
<dbReference type="Gene3D" id="3.90.76.10">
    <property type="entry name" value="Dipeptide-binding Protein, Domain 1"/>
    <property type="match status" value="1"/>
</dbReference>
<proteinExistence type="predicted"/>
<dbReference type="RefSeq" id="WP_100421477.1">
    <property type="nucleotide sequence ID" value="NZ_BOOX01000009.1"/>
</dbReference>
<keyword evidence="1" id="KW-0732">Signal</keyword>
<dbReference type="Gene3D" id="3.40.190.10">
    <property type="entry name" value="Periplasmic binding protein-like II"/>
    <property type="match status" value="1"/>
</dbReference>
<dbReference type="Gene3D" id="3.10.105.10">
    <property type="entry name" value="Dipeptide-binding Protein, Domain 3"/>
    <property type="match status" value="1"/>
</dbReference>
<gene>
    <name evidence="3" type="ORF">CLV28_0235</name>
</gene>
<feature type="signal peptide" evidence="1">
    <location>
        <begin position="1"/>
        <end position="27"/>
    </location>
</feature>
<protein>
    <submittedName>
        <fullName evidence="3">Peptide/nickel transport system substrate-binding protein</fullName>
    </submittedName>
</protein>
<dbReference type="GO" id="GO:0042597">
    <property type="term" value="C:periplasmic space"/>
    <property type="evidence" value="ECO:0007669"/>
    <property type="project" value="UniProtKB-ARBA"/>
</dbReference>
<dbReference type="OrthoDB" id="7888869at2"/>
<dbReference type="PANTHER" id="PTHR30290">
    <property type="entry name" value="PERIPLASMIC BINDING COMPONENT OF ABC TRANSPORTER"/>
    <property type="match status" value="1"/>
</dbReference>
<comment type="caution">
    <text evidence="3">The sequence shown here is derived from an EMBL/GenBank/DDBJ whole genome shotgun (WGS) entry which is preliminary data.</text>
</comment>
<evidence type="ECO:0000256" key="1">
    <source>
        <dbReference type="SAM" id="SignalP"/>
    </source>
</evidence>
<dbReference type="Proteomes" id="UP000231693">
    <property type="component" value="Unassembled WGS sequence"/>
</dbReference>
<dbReference type="AlphaFoldDB" id="A0A2M9CYU2"/>
<evidence type="ECO:0000259" key="2">
    <source>
        <dbReference type="Pfam" id="PF00496"/>
    </source>
</evidence>
<sequence>MKIRRFGATLAVAASGALLFSACTSPADDDASSTDAASSSTETAADGPCKADLGDVTTKDDTVSYSVGEDEFLGYNSYTPETYSTYNSVVTDRMLEGFVYFGTDGTICQNDSFGSYEVVSEDPLKVKYTIADDAVWSDGTQITNADFFLDWAAQAITKDDGTPLFNHVAGTTYGEYVPDGPQGDAEGKSFELDYAKVYADWEILVSAPFPAHVVADQIGVSVADLVKAIQDKDMDVLTKAAEFWNTGWLSPTPGELPDAALIPSSGPYKFKQDGWSAGQSITLEANDKYYGQQAATKNLTFRFTAADAQVQALQNGDLNVIEPQATVDTLAQLNALGDSVTVLTGDSLTWEHLDFNFNNGDFADSLPLREAFALCVPRADIVEKLIKPINPDAEVMNAREVFPFQDTYTEVTDASYDGRYDTVDLDAAKAKVEESGVATPIKVRIGYSAPNPRRADEVALIKSSCDQAGFEVEDTGSAEFFDKDLPNGDYEVALFAWAGSGQVASGANIYKTDAPQNYGGFSNADVDAAWDTLSSTVDPAVHLEQQKVIEKLLWDNLYGIPVFAHPGVSAYDSTLSNVRRTATQSTISWNADQWVRAE</sequence>
<dbReference type="InterPro" id="IPR000914">
    <property type="entry name" value="SBP_5_dom"/>
</dbReference>
<feature type="chain" id="PRO_5014683210" evidence="1">
    <location>
        <begin position="28"/>
        <end position="598"/>
    </location>
</feature>
<dbReference type="Pfam" id="PF00496">
    <property type="entry name" value="SBP_bac_5"/>
    <property type="match status" value="1"/>
</dbReference>
<accession>A0A2M9CYU2</accession>
<keyword evidence="4" id="KW-1185">Reference proteome</keyword>
<evidence type="ECO:0000313" key="3">
    <source>
        <dbReference type="EMBL" id="PJJ77023.1"/>
    </source>
</evidence>
<dbReference type="PANTHER" id="PTHR30290:SF65">
    <property type="entry name" value="MONOACYL PHOSPHATIDYLINOSITOL TETRAMANNOSIDE-BINDING PROTEIN LPQW-RELATED"/>
    <property type="match status" value="1"/>
</dbReference>
<dbReference type="GO" id="GO:1904680">
    <property type="term" value="F:peptide transmembrane transporter activity"/>
    <property type="evidence" value="ECO:0007669"/>
    <property type="project" value="TreeGrafter"/>
</dbReference>
<dbReference type="InterPro" id="IPR039424">
    <property type="entry name" value="SBP_5"/>
</dbReference>
<evidence type="ECO:0000313" key="4">
    <source>
        <dbReference type="Proteomes" id="UP000231693"/>
    </source>
</evidence>
<organism evidence="3 4">
    <name type="scientific">Sediminihabitans luteus</name>
    <dbReference type="NCBI Taxonomy" id="1138585"/>
    <lineage>
        <taxon>Bacteria</taxon>
        <taxon>Bacillati</taxon>
        <taxon>Actinomycetota</taxon>
        <taxon>Actinomycetes</taxon>
        <taxon>Micrococcales</taxon>
        <taxon>Cellulomonadaceae</taxon>
        <taxon>Sediminihabitans</taxon>
    </lineage>
</organism>
<feature type="domain" description="Solute-binding protein family 5" evidence="2">
    <location>
        <begin position="118"/>
        <end position="501"/>
    </location>
</feature>
<dbReference type="GO" id="GO:0015833">
    <property type="term" value="P:peptide transport"/>
    <property type="evidence" value="ECO:0007669"/>
    <property type="project" value="TreeGrafter"/>
</dbReference>
<dbReference type="PROSITE" id="PS51257">
    <property type="entry name" value="PROKAR_LIPOPROTEIN"/>
    <property type="match status" value="1"/>
</dbReference>
<dbReference type="EMBL" id="PGFE01000001">
    <property type="protein sequence ID" value="PJJ77023.1"/>
    <property type="molecule type" value="Genomic_DNA"/>
</dbReference>
<dbReference type="CDD" id="cd08501">
    <property type="entry name" value="PBP2_Lpqw"/>
    <property type="match status" value="1"/>
</dbReference>